<keyword evidence="2 6" id="KW-0812">Transmembrane</keyword>
<keyword evidence="9" id="KW-1185">Reference proteome</keyword>
<protein>
    <recommendedName>
        <fullName evidence="7">Amino acid transporter transmembrane domain-containing protein</fullName>
    </recommendedName>
</protein>
<feature type="transmembrane region" description="Helical" evidence="6">
    <location>
        <begin position="147"/>
        <end position="168"/>
    </location>
</feature>
<feature type="transmembrane region" description="Helical" evidence="6">
    <location>
        <begin position="35"/>
        <end position="58"/>
    </location>
</feature>
<feature type="transmembrane region" description="Helical" evidence="6">
    <location>
        <begin position="264"/>
        <end position="291"/>
    </location>
</feature>
<dbReference type="PANTHER" id="PTHR22950:SF461">
    <property type="entry name" value="AMINO ACID TRANSPORTER TRANSMEMBRANE DOMAIN-CONTAINING PROTEIN"/>
    <property type="match status" value="1"/>
</dbReference>
<evidence type="ECO:0000256" key="1">
    <source>
        <dbReference type="ARBA" id="ARBA00004141"/>
    </source>
</evidence>
<feature type="transmembrane region" description="Helical" evidence="6">
    <location>
        <begin position="342"/>
        <end position="364"/>
    </location>
</feature>
<dbReference type="AlphaFoldDB" id="A0A250WXZ7"/>
<evidence type="ECO:0000313" key="9">
    <source>
        <dbReference type="Proteomes" id="UP000232323"/>
    </source>
</evidence>
<feature type="transmembrane region" description="Helical" evidence="6">
    <location>
        <begin position="188"/>
        <end position="208"/>
    </location>
</feature>
<accession>A0A250WXZ7</accession>
<proteinExistence type="predicted"/>
<gene>
    <name evidence="8" type="ORF">CEUSTIGMA_g3156.t1</name>
</gene>
<dbReference type="Pfam" id="PF01490">
    <property type="entry name" value="Aa_trans"/>
    <property type="match status" value="1"/>
</dbReference>
<evidence type="ECO:0000256" key="6">
    <source>
        <dbReference type="SAM" id="Phobius"/>
    </source>
</evidence>
<evidence type="ECO:0000259" key="7">
    <source>
        <dbReference type="Pfam" id="PF01490"/>
    </source>
</evidence>
<dbReference type="Proteomes" id="UP000232323">
    <property type="component" value="Unassembled WGS sequence"/>
</dbReference>
<dbReference type="EMBL" id="BEGY01000013">
    <property type="protein sequence ID" value="GAX75713.1"/>
    <property type="molecule type" value="Genomic_DNA"/>
</dbReference>
<evidence type="ECO:0000313" key="8">
    <source>
        <dbReference type="EMBL" id="GAX75713.1"/>
    </source>
</evidence>
<name>A0A250WXZ7_9CHLO</name>
<keyword evidence="4 6" id="KW-1133">Transmembrane helix</keyword>
<sequence length="408" mass="44163">MELLLQSQFLQTTSALLALQLGLGLWLFPADFASLGWYTSAGCFVVLAALAAYSGFLFSRLYRATPGAVLFGDIGFKAAGHLGRNIVYMVIYSLDATQCVIIHLAATQALRHTFPEESAPPLWKCGAAVWVVACIFAQIHSLPELSWVFMTGTTAQLITIGIVLYELVMDPDPDAHHTNQAVSFDTLAPASVAVMNMIYAFGGQFAFVEIMSSMKKPSQFPFAVNVCTALMSVLYATMGIIGYWSRGCSLSGIVIFSLGHSPRIRFAAGLVLVQVTSQYMINLNVWTHNLLTLSSRGGSGKSHIRSSADHGALKWLLTSVFVVTYSYLISTSVPHFSSLVSLVTSATFLISTFALPAWFTLSLIGEELGWVERIVMWSLIPLSFVFSGIGMYGSVVSLVENIGAGGWS</sequence>
<feature type="transmembrane region" description="Helical" evidence="6">
    <location>
        <begin position="376"/>
        <end position="399"/>
    </location>
</feature>
<evidence type="ECO:0000256" key="3">
    <source>
        <dbReference type="ARBA" id="ARBA00022970"/>
    </source>
</evidence>
<dbReference type="STRING" id="1157962.A0A250WXZ7"/>
<reference evidence="8 9" key="1">
    <citation type="submission" date="2017-08" db="EMBL/GenBank/DDBJ databases">
        <title>Acidophilic green algal genome provides insights into adaptation to an acidic environment.</title>
        <authorList>
            <person name="Hirooka S."/>
            <person name="Hirose Y."/>
            <person name="Kanesaki Y."/>
            <person name="Higuchi S."/>
            <person name="Fujiwara T."/>
            <person name="Onuma R."/>
            <person name="Era A."/>
            <person name="Ohbayashi R."/>
            <person name="Uzuka A."/>
            <person name="Nozaki H."/>
            <person name="Yoshikawa H."/>
            <person name="Miyagishima S.Y."/>
        </authorList>
    </citation>
    <scope>NUCLEOTIDE SEQUENCE [LARGE SCALE GENOMIC DNA]</scope>
    <source>
        <strain evidence="8 9">NIES-2499</strain>
    </source>
</reference>
<keyword evidence="3" id="KW-0029">Amino-acid transport</keyword>
<keyword evidence="5 6" id="KW-0472">Membrane</keyword>
<dbReference type="GO" id="GO:0015179">
    <property type="term" value="F:L-amino acid transmembrane transporter activity"/>
    <property type="evidence" value="ECO:0007669"/>
    <property type="project" value="TreeGrafter"/>
</dbReference>
<comment type="caution">
    <text evidence="8">The sequence shown here is derived from an EMBL/GenBank/DDBJ whole genome shotgun (WGS) entry which is preliminary data.</text>
</comment>
<feature type="transmembrane region" description="Helical" evidence="6">
    <location>
        <begin position="12"/>
        <end position="29"/>
    </location>
</feature>
<feature type="transmembrane region" description="Helical" evidence="6">
    <location>
        <begin position="220"/>
        <end position="244"/>
    </location>
</feature>
<dbReference type="InterPro" id="IPR013057">
    <property type="entry name" value="AA_transpt_TM"/>
</dbReference>
<dbReference type="GO" id="GO:0016020">
    <property type="term" value="C:membrane"/>
    <property type="evidence" value="ECO:0007669"/>
    <property type="project" value="UniProtKB-SubCell"/>
</dbReference>
<evidence type="ECO:0000256" key="2">
    <source>
        <dbReference type="ARBA" id="ARBA00022692"/>
    </source>
</evidence>
<organism evidence="8 9">
    <name type="scientific">Chlamydomonas eustigma</name>
    <dbReference type="NCBI Taxonomy" id="1157962"/>
    <lineage>
        <taxon>Eukaryota</taxon>
        <taxon>Viridiplantae</taxon>
        <taxon>Chlorophyta</taxon>
        <taxon>core chlorophytes</taxon>
        <taxon>Chlorophyceae</taxon>
        <taxon>CS clade</taxon>
        <taxon>Chlamydomonadales</taxon>
        <taxon>Chlamydomonadaceae</taxon>
        <taxon>Chlamydomonas</taxon>
    </lineage>
</organism>
<feature type="domain" description="Amino acid transporter transmembrane" evidence="7">
    <location>
        <begin position="9"/>
        <end position="397"/>
    </location>
</feature>
<comment type="subcellular location">
    <subcellularLocation>
        <location evidence="1">Membrane</location>
        <topology evidence="1">Multi-pass membrane protein</topology>
    </subcellularLocation>
</comment>
<evidence type="ECO:0000256" key="4">
    <source>
        <dbReference type="ARBA" id="ARBA00022989"/>
    </source>
</evidence>
<keyword evidence="3" id="KW-0813">Transport</keyword>
<feature type="transmembrane region" description="Helical" evidence="6">
    <location>
        <begin position="312"/>
        <end position="330"/>
    </location>
</feature>
<dbReference type="OrthoDB" id="40134at2759"/>
<dbReference type="PANTHER" id="PTHR22950">
    <property type="entry name" value="AMINO ACID TRANSPORTER"/>
    <property type="match status" value="1"/>
</dbReference>
<evidence type="ECO:0000256" key="5">
    <source>
        <dbReference type="ARBA" id="ARBA00023136"/>
    </source>
</evidence>